<dbReference type="AlphaFoldDB" id="A0A4R1QN00"/>
<dbReference type="InterPro" id="IPR027051">
    <property type="entry name" value="XdhC_Rossmann_dom"/>
</dbReference>
<dbReference type="Pfam" id="PF13478">
    <property type="entry name" value="XdhC_C"/>
    <property type="match status" value="1"/>
</dbReference>
<dbReference type="InterPro" id="IPR052698">
    <property type="entry name" value="MoCofactor_Util/Proc"/>
</dbReference>
<dbReference type="Pfam" id="PF02625">
    <property type="entry name" value="XdhC_CoxI"/>
    <property type="match status" value="1"/>
</dbReference>
<dbReference type="Proteomes" id="UP000295184">
    <property type="component" value="Unassembled WGS sequence"/>
</dbReference>
<dbReference type="PANTHER" id="PTHR30388:SF6">
    <property type="entry name" value="XANTHINE DEHYDROGENASE SUBUNIT A-RELATED"/>
    <property type="match status" value="1"/>
</dbReference>
<dbReference type="InterPro" id="IPR014308">
    <property type="entry name" value="Xanthine_DH_XdhC"/>
</dbReference>
<evidence type="ECO:0000259" key="1">
    <source>
        <dbReference type="Pfam" id="PF02625"/>
    </source>
</evidence>
<evidence type="ECO:0000259" key="2">
    <source>
        <dbReference type="Pfam" id="PF13478"/>
    </source>
</evidence>
<dbReference type="PANTHER" id="PTHR30388">
    <property type="entry name" value="ALDEHYDE OXIDOREDUCTASE MOLYBDENUM COFACTOR ASSEMBLY PROTEIN"/>
    <property type="match status" value="1"/>
</dbReference>
<organism evidence="3 4">
    <name type="scientific">Allofournierella massiliensis</name>
    <dbReference type="NCBI Taxonomy" id="1650663"/>
    <lineage>
        <taxon>Bacteria</taxon>
        <taxon>Bacillati</taxon>
        <taxon>Bacillota</taxon>
        <taxon>Clostridia</taxon>
        <taxon>Eubacteriales</taxon>
        <taxon>Oscillospiraceae</taxon>
        <taxon>Allofournierella</taxon>
    </lineage>
</organism>
<proteinExistence type="predicted"/>
<dbReference type="STRING" id="1650663.GCA_001486665_00627"/>
<feature type="domain" description="XdhC Rossmann" evidence="2">
    <location>
        <begin position="123"/>
        <end position="265"/>
    </location>
</feature>
<accession>A0A4R1QN00</accession>
<evidence type="ECO:0000313" key="3">
    <source>
        <dbReference type="EMBL" id="TCL55109.1"/>
    </source>
</evidence>
<name>A0A4R1QN00_9FIRM</name>
<dbReference type="OrthoDB" id="9773039at2"/>
<dbReference type="GeneID" id="97379980"/>
<reference evidence="3 4" key="1">
    <citation type="submission" date="2019-03" db="EMBL/GenBank/DDBJ databases">
        <title>Genomic Encyclopedia of Type Strains, Phase IV (KMG-IV): sequencing the most valuable type-strain genomes for metagenomic binning, comparative biology and taxonomic classification.</title>
        <authorList>
            <person name="Goeker M."/>
        </authorList>
    </citation>
    <scope>NUCLEOTIDE SEQUENCE [LARGE SCALE GENOMIC DNA]</scope>
    <source>
        <strain evidence="3 4">DSM 100451</strain>
    </source>
</reference>
<evidence type="ECO:0000313" key="4">
    <source>
        <dbReference type="Proteomes" id="UP000295184"/>
    </source>
</evidence>
<dbReference type="RefSeq" id="WP_058963136.1">
    <property type="nucleotide sequence ID" value="NZ_CABKVM010000013.1"/>
</dbReference>
<gene>
    <name evidence="3" type="ORF">EDD77_11851</name>
</gene>
<dbReference type="NCBIfam" id="TIGR02964">
    <property type="entry name" value="xanthine_xdhC"/>
    <property type="match status" value="1"/>
</dbReference>
<dbReference type="Gene3D" id="3.40.50.720">
    <property type="entry name" value="NAD(P)-binding Rossmann-like Domain"/>
    <property type="match status" value="1"/>
</dbReference>
<feature type="domain" description="XdhC- CoxI" evidence="1">
    <location>
        <begin position="14"/>
        <end position="77"/>
    </location>
</feature>
<dbReference type="InterPro" id="IPR003777">
    <property type="entry name" value="XdhC_CoxI"/>
</dbReference>
<comment type="caution">
    <text evidence="3">The sequence shown here is derived from an EMBL/GenBank/DDBJ whole genome shotgun (WGS) entry which is preliminary data.</text>
</comment>
<sequence length="285" mass="30465">MNQGMKQLARRLETEPAVLVTILESKGSAPRHAGAFMAVLAGGESIGTIGGGRVEAVCQQRAARALAEQQSAVEEYDLNDRGPNQVGMACGGQVRVEFLYLPAGRESAQELARRAAQSGSGRVLLFGAGHVARALAALLPALEFEYWVVDDRPEFAVKDAFPGAAGVLCEEMAAAVNRLEPTEEDLIVIMTRGHEHDYEVLREALATPAGYIGLMGSRRKIAMTRQKLEEEGFGPEQFARVSTPIGLSIGAETPAEIAVSVAAQLIAWRAEHRGQGAKPLDLIHS</sequence>
<dbReference type="EMBL" id="SLUM01000018">
    <property type="protein sequence ID" value="TCL55109.1"/>
    <property type="molecule type" value="Genomic_DNA"/>
</dbReference>
<protein>
    <submittedName>
        <fullName evidence="3">Xanthine dehydrogenase accessory factor</fullName>
    </submittedName>
</protein>